<dbReference type="EMBL" id="JXLN01016023">
    <property type="protein sequence ID" value="KPM10903.1"/>
    <property type="molecule type" value="Genomic_DNA"/>
</dbReference>
<protein>
    <submittedName>
        <fullName evidence="6">Insulin gene enhancer protein ISL-1-like protein</fullName>
    </submittedName>
</protein>
<keyword evidence="2" id="KW-0479">Metal-binding</keyword>
<evidence type="ECO:0000256" key="2">
    <source>
        <dbReference type="ARBA" id="ARBA00022723"/>
    </source>
</evidence>
<dbReference type="GO" id="GO:0046872">
    <property type="term" value="F:metal ion binding"/>
    <property type="evidence" value="ECO:0007669"/>
    <property type="project" value="UniProtKB-KW"/>
</dbReference>
<comment type="caution">
    <text evidence="6">The sequence shown here is derived from an EMBL/GenBank/DDBJ whole genome shotgun (WGS) entry which is preliminary data.</text>
</comment>
<organism evidence="6 7">
    <name type="scientific">Sarcoptes scabiei</name>
    <name type="common">Itch mite</name>
    <name type="synonym">Acarus scabiei</name>
    <dbReference type="NCBI Taxonomy" id="52283"/>
    <lineage>
        <taxon>Eukaryota</taxon>
        <taxon>Metazoa</taxon>
        <taxon>Ecdysozoa</taxon>
        <taxon>Arthropoda</taxon>
        <taxon>Chelicerata</taxon>
        <taxon>Arachnida</taxon>
        <taxon>Acari</taxon>
        <taxon>Acariformes</taxon>
        <taxon>Sarcoptiformes</taxon>
        <taxon>Astigmata</taxon>
        <taxon>Psoroptidia</taxon>
        <taxon>Sarcoptoidea</taxon>
        <taxon>Sarcoptidae</taxon>
        <taxon>Sarcoptinae</taxon>
        <taxon>Sarcoptes</taxon>
    </lineage>
</organism>
<dbReference type="PROSITE" id="PS50023">
    <property type="entry name" value="LIM_DOMAIN_2"/>
    <property type="match status" value="2"/>
</dbReference>
<evidence type="ECO:0000256" key="4">
    <source>
        <dbReference type="ARBA" id="ARBA00023038"/>
    </source>
</evidence>
<dbReference type="OrthoDB" id="125004at2759"/>
<dbReference type="GO" id="GO:0005634">
    <property type="term" value="C:nucleus"/>
    <property type="evidence" value="ECO:0007669"/>
    <property type="project" value="UniProtKB-SubCell"/>
</dbReference>
<gene>
    <name evidence="6" type="ORF">QR98_0094680</name>
</gene>
<dbReference type="PANTHER" id="PTHR24204">
    <property type="entry name" value="INSULIN GENE ENHANCER PROTEIN"/>
    <property type="match status" value="1"/>
</dbReference>
<dbReference type="SMART" id="SM00132">
    <property type="entry name" value="LIM"/>
    <property type="match status" value="2"/>
</dbReference>
<dbReference type="Proteomes" id="UP000616769">
    <property type="component" value="Unassembled WGS sequence"/>
</dbReference>
<feature type="domain" description="LIM zinc-binding" evidence="5">
    <location>
        <begin position="35"/>
        <end position="97"/>
    </location>
</feature>
<evidence type="ECO:0000313" key="6">
    <source>
        <dbReference type="EMBL" id="KPM10903.1"/>
    </source>
</evidence>
<dbReference type="PANTHER" id="PTHR24204:SF8">
    <property type="entry name" value="TAILUP, ISOFORM A"/>
    <property type="match status" value="1"/>
</dbReference>
<reference evidence="6 7" key="1">
    <citation type="journal article" date="2015" name="Parasit. Vectors">
        <title>Draft genome of the scabies mite.</title>
        <authorList>
            <person name="Rider S.D.Jr."/>
            <person name="Morgan M.S."/>
            <person name="Arlian L.G."/>
        </authorList>
    </citation>
    <scope>NUCLEOTIDE SEQUENCE [LARGE SCALE GENOMIC DNA]</scope>
    <source>
        <strain evidence="6">Arlian Lab</strain>
    </source>
</reference>
<comment type="subcellular location">
    <subcellularLocation>
        <location evidence="1">Nucleus</location>
    </subcellularLocation>
</comment>
<name>A0A132AIZ8_SARSC</name>
<proteinExistence type="predicted"/>
<dbReference type="CDD" id="cd09366">
    <property type="entry name" value="LIM1_Isl"/>
    <property type="match status" value="1"/>
</dbReference>
<dbReference type="GO" id="GO:0045944">
    <property type="term" value="P:positive regulation of transcription by RNA polymerase II"/>
    <property type="evidence" value="ECO:0007669"/>
    <property type="project" value="InterPro"/>
</dbReference>
<feature type="domain" description="LIM zinc-binding" evidence="5">
    <location>
        <begin position="100"/>
        <end position="159"/>
    </location>
</feature>
<dbReference type="InterPro" id="IPR047169">
    <property type="entry name" value="ISL1/2-like"/>
</dbReference>
<dbReference type="PROSITE" id="PS00478">
    <property type="entry name" value="LIM_DOMAIN_1"/>
    <property type="match status" value="2"/>
</dbReference>
<sequence>MILANDMAVATPMPIKTESPSNLSPRKWSTTTRISLCVGCGSEIYDQYILRVSPDLEWHASCLKCADCQQYLDESCTCFVRDGKTYCKRDYLRLFGAKCAKCSMCFRKTDLVMRARNKIYHVECFRCAVCARQLTRGDEFVLKFDDLFCKEQMGHNIIHIIIHITHNIHHHLITIIIIDLPLHLRPHLSNILDRFHHPLPHHIIVPKILTTNQQEFGPF</sequence>
<evidence type="ECO:0000259" key="5">
    <source>
        <dbReference type="PROSITE" id="PS50023"/>
    </source>
</evidence>
<dbReference type="Pfam" id="PF00412">
    <property type="entry name" value="LIM"/>
    <property type="match status" value="2"/>
</dbReference>
<dbReference type="SUPFAM" id="SSF57716">
    <property type="entry name" value="Glucocorticoid receptor-like (DNA-binding domain)"/>
    <property type="match status" value="2"/>
</dbReference>
<dbReference type="GO" id="GO:0048665">
    <property type="term" value="P:neuron fate specification"/>
    <property type="evidence" value="ECO:0007669"/>
    <property type="project" value="InterPro"/>
</dbReference>
<dbReference type="GO" id="GO:0007409">
    <property type="term" value="P:axonogenesis"/>
    <property type="evidence" value="ECO:0007669"/>
    <property type="project" value="TreeGrafter"/>
</dbReference>
<evidence type="ECO:0000256" key="3">
    <source>
        <dbReference type="ARBA" id="ARBA00022833"/>
    </source>
</evidence>
<dbReference type="FunFam" id="2.10.110.10:FF:000034">
    <property type="entry name" value="Insulin gene enhancer protein ISL"/>
    <property type="match status" value="1"/>
</dbReference>
<dbReference type="InterPro" id="IPR047244">
    <property type="entry name" value="ISL1/2-like_LIM1"/>
</dbReference>
<dbReference type="AlphaFoldDB" id="A0A132AIZ8"/>
<keyword evidence="4" id="KW-0440">LIM domain</keyword>
<keyword evidence="3" id="KW-0862">Zinc</keyword>
<dbReference type="InterPro" id="IPR001781">
    <property type="entry name" value="Znf_LIM"/>
</dbReference>
<dbReference type="VEuPathDB" id="VectorBase:SSCA004863"/>
<dbReference type="GO" id="GO:0000981">
    <property type="term" value="F:DNA-binding transcription factor activity, RNA polymerase II-specific"/>
    <property type="evidence" value="ECO:0007669"/>
    <property type="project" value="InterPro"/>
</dbReference>
<evidence type="ECO:0000256" key="1">
    <source>
        <dbReference type="ARBA" id="ARBA00004123"/>
    </source>
</evidence>
<evidence type="ECO:0000313" key="7">
    <source>
        <dbReference type="Proteomes" id="UP000616769"/>
    </source>
</evidence>
<accession>A0A132AIZ8</accession>
<dbReference type="Gene3D" id="2.10.110.10">
    <property type="entry name" value="Cysteine Rich Protein"/>
    <property type="match status" value="2"/>
</dbReference>